<feature type="transmembrane region" description="Helical" evidence="1">
    <location>
        <begin position="21"/>
        <end position="41"/>
    </location>
</feature>
<keyword evidence="1" id="KW-1133">Transmembrane helix</keyword>
<organism evidence="2 3">
    <name type="scientific">Halobiforma nitratireducens JCM 10879</name>
    <dbReference type="NCBI Taxonomy" id="1227454"/>
    <lineage>
        <taxon>Archaea</taxon>
        <taxon>Methanobacteriati</taxon>
        <taxon>Methanobacteriota</taxon>
        <taxon>Stenosarchaea group</taxon>
        <taxon>Halobacteria</taxon>
        <taxon>Halobacteriales</taxon>
        <taxon>Natrialbaceae</taxon>
        <taxon>Halobiforma</taxon>
    </lineage>
</organism>
<protein>
    <submittedName>
        <fullName evidence="2">Uncharacterized protein</fullName>
    </submittedName>
</protein>
<proteinExistence type="predicted"/>
<keyword evidence="1" id="KW-0472">Membrane</keyword>
<dbReference type="EMBL" id="AOMA01000078">
    <property type="protein sequence ID" value="EMA39814.1"/>
    <property type="molecule type" value="Genomic_DNA"/>
</dbReference>
<reference evidence="2 3" key="1">
    <citation type="journal article" date="2014" name="PLoS Genet.">
        <title>Phylogenetically driven sequencing of extremely halophilic archaea reveals strategies for static and dynamic osmo-response.</title>
        <authorList>
            <person name="Becker E.A."/>
            <person name="Seitzer P.M."/>
            <person name="Tritt A."/>
            <person name="Larsen D."/>
            <person name="Krusor M."/>
            <person name="Yao A.I."/>
            <person name="Wu D."/>
            <person name="Madern D."/>
            <person name="Eisen J.A."/>
            <person name="Darling A.E."/>
            <person name="Facciotti M.T."/>
        </authorList>
    </citation>
    <scope>NUCLEOTIDE SEQUENCE [LARGE SCALE GENOMIC DNA]</scope>
    <source>
        <strain evidence="2 3">JCM 10879</strain>
    </source>
</reference>
<feature type="transmembrane region" description="Helical" evidence="1">
    <location>
        <begin position="71"/>
        <end position="90"/>
    </location>
</feature>
<accession>M0M5A1</accession>
<evidence type="ECO:0000313" key="3">
    <source>
        <dbReference type="Proteomes" id="UP000011607"/>
    </source>
</evidence>
<dbReference type="eggNOG" id="ENOG502N5XB">
    <property type="taxonomic scope" value="Archaea"/>
</dbReference>
<dbReference type="STRING" id="1227454.C446_07829"/>
<dbReference type="RefSeq" id="WP_006672501.1">
    <property type="nucleotide sequence ID" value="NZ_AOMA01000078.1"/>
</dbReference>
<dbReference type="AlphaFoldDB" id="M0M5A1"/>
<feature type="transmembrane region" description="Helical" evidence="1">
    <location>
        <begin position="47"/>
        <end position="64"/>
    </location>
</feature>
<dbReference type="Proteomes" id="UP000011607">
    <property type="component" value="Unassembled WGS sequence"/>
</dbReference>
<evidence type="ECO:0000313" key="2">
    <source>
        <dbReference type="EMBL" id="EMA39814.1"/>
    </source>
</evidence>
<dbReference type="OrthoDB" id="384039at2157"/>
<sequence>MTRSRTESGWLGSTRIFEEPSGWPVNALVFLLAATSFTVSFVRGNTVWMTLGWIFVVLAVAESVPSGRTTLAGAVRIGGLGLVVLAAIAVDSGLVT</sequence>
<comment type="caution">
    <text evidence="2">The sequence shown here is derived from an EMBL/GenBank/DDBJ whole genome shotgun (WGS) entry which is preliminary data.</text>
</comment>
<gene>
    <name evidence="2" type="ORF">C446_07829</name>
</gene>
<name>M0M5A1_9EURY</name>
<dbReference type="Pfam" id="PF26041">
    <property type="entry name" value="DUF8011"/>
    <property type="match status" value="1"/>
</dbReference>
<dbReference type="InterPro" id="IPR058324">
    <property type="entry name" value="DUF8011"/>
</dbReference>
<evidence type="ECO:0000256" key="1">
    <source>
        <dbReference type="SAM" id="Phobius"/>
    </source>
</evidence>
<keyword evidence="3" id="KW-1185">Reference proteome</keyword>
<keyword evidence="1" id="KW-0812">Transmembrane</keyword>